<feature type="compositionally biased region" description="Basic and acidic residues" evidence="1">
    <location>
        <begin position="59"/>
        <end position="74"/>
    </location>
</feature>
<keyword evidence="3" id="KW-1185">Reference proteome</keyword>
<evidence type="ECO:0000313" key="3">
    <source>
        <dbReference type="Proteomes" id="UP000054526"/>
    </source>
</evidence>
<name>A0ABR4ZZD4_9BACL</name>
<evidence type="ECO:0008006" key="4">
    <source>
        <dbReference type="Google" id="ProtNLM"/>
    </source>
</evidence>
<reference evidence="2 3" key="1">
    <citation type="submission" date="2014-12" db="EMBL/GenBank/DDBJ databases">
        <title>Draft genome sequence of Cohnella kolymensis strain B-2846.</title>
        <authorList>
            <person name="Karlyshev A.V."/>
            <person name="Kudryashova E.B."/>
        </authorList>
    </citation>
    <scope>NUCLEOTIDE SEQUENCE [LARGE SCALE GENOMIC DNA]</scope>
    <source>
        <strain evidence="2 3">VKM B-2846</strain>
    </source>
</reference>
<organism evidence="2 3">
    <name type="scientific">Cohnella kolymensis</name>
    <dbReference type="NCBI Taxonomy" id="1590652"/>
    <lineage>
        <taxon>Bacteria</taxon>
        <taxon>Bacillati</taxon>
        <taxon>Bacillota</taxon>
        <taxon>Bacilli</taxon>
        <taxon>Bacillales</taxon>
        <taxon>Paenibacillaceae</taxon>
        <taxon>Cohnella</taxon>
    </lineage>
</organism>
<protein>
    <recommendedName>
        <fullName evidence="4">Transposase</fullName>
    </recommendedName>
</protein>
<evidence type="ECO:0000256" key="1">
    <source>
        <dbReference type="SAM" id="MobiDB-lite"/>
    </source>
</evidence>
<gene>
    <name evidence="2" type="ORF">SD71_20965</name>
</gene>
<dbReference type="Proteomes" id="UP000054526">
    <property type="component" value="Unassembled WGS sequence"/>
</dbReference>
<sequence length="93" mass="10740">MKGVYMMKPNDLPNTPNVPDEAIREPDTLLANRRELFRKPDDRLRDARDGDPQTLYEDTEPHERLGFRVDDSKPLDLSGNPDTRLEENSGDPY</sequence>
<dbReference type="RefSeq" id="WP_041067747.1">
    <property type="nucleotide sequence ID" value="NZ_JXAL01000034.1"/>
</dbReference>
<feature type="compositionally biased region" description="Basic and acidic residues" evidence="1">
    <location>
        <begin position="21"/>
        <end position="51"/>
    </location>
</feature>
<evidence type="ECO:0000313" key="2">
    <source>
        <dbReference type="EMBL" id="KIL34156.1"/>
    </source>
</evidence>
<accession>A0ABR4ZZD4</accession>
<feature type="region of interest" description="Disordered" evidence="1">
    <location>
        <begin position="1"/>
        <end position="93"/>
    </location>
</feature>
<proteinExistence type="predicted"/>
<comment type="caution">
    <text evidence="2">The sequence shown here is derived from an EMBL/GenBank/DDBJ whole genome shotgun (WGS) entry which is preliminary data.</text>
</comment>
<dbReference type="EMBL" id="JXAL01000034">
    <property type="protein sequence ID" value="KIL34156.1"/>
    <property type="molecule type" value="Genomic_DNA"/>
</dbReference>